<dbReference type="Gene3D" id="3.30.70.1290">
    <property type="entry name" value="Transposase IS200-like"/>
    <property type="match status" value="1"/>
</dbReference>
<dbReference type="InterPro" id="IPR036515">
    <property type="entry name" value="Transposase_17_sf"/>
</dbReference>
<evidence type="ECO:0000313" key="2">
    <source>
        <dbReference type="EMBL" id="MFD2517441.1"/>
    </source>
</evidence>
<dbReference type="InterPro" id="IPR002686">
    <property type="entry name" value="Transposase_17"/>
</dbReference>
<comment type="caution">
    <text evidence="2">The sequence shown here is derived from an EMBL/GenBank/DDBJ whole genome shotgun (WGS) entry which is preliminary data.</text>
</comment>
<evidence type="ECO:0000313" key="3">
    <source>
        <dbReference type="Proteomes" id="UP001597468"/>
    </source>
</evidence>
<evidence type="ECO:0000259" key="1">
    <source>
        <dbReference type="SMART" id="SM01321"/>
    </source>
</evidence>
<keyword evidence="3" id="KW-1185">Reference proteome</keyword>
<organism evidence="2 3">
    <name type="scientific">Salinimicrobium flavum</name>
    <dbReference type="NCBI Taxonomy" id="1737065"/>
    <lineage>
        <taxon>Bacteria</taxon>
        <taxon>Pseudomonadati</taxon>
        <taxon>Bacteroidota</taxon>
        <taxon>Flavobacteriia</taxon>
        <taxon>Flavobacteriales</taxon>
        <taxon>Flavobacteriaceae</taxon>
        <taxon>Salinimicrobium</taxon>
    </lineage>
</organism>
<sequence>MKLETLEKDCYYHIYNRGINRSNIFSNAQNREYFLKQYRKYLSGKVSTFAYCLLQNHFHFVVRVEGESKEVTQSFSNFFNSYAKAFNKAEDRSGSLFEKRFRKIKVDSEKYLKQLIIYVNLNPQIHFGEDFKNYSYSSYKEVMNGSFSILKTEEILNIFGDKVNFQEVHDIRRLS</sequence>
<reference evidence="3" key="1">
    <citation type="journal article" date="2019" name="Int. J. Syst. Evol. Microbiol.">
        <title>The Global Catalogue of Microorganisms (GCM) 10K type strain sequencing project: providing services to taxonomists for standard genome sequencing and annotation.</title>
        <authorList>
            <consortium name="The Broad Institute Genomics Platform"/>
            <consortium name="The Broad Institute Genome Sequencing Center for Infectious Disease"/>
            <person name="Wu L."/>
            <person name="Ma J."/>
        </authorList>
    </citation>
    <scope>NUCLEOTIDE SEQUENCE [LARGE SCALE GENOMIC DNA]</scope>
    <source>
        <strain evidence="3">KCTC 42585</strain>
    </source>
</reference>
<protein>
    <submittedName>
        <fullName evidence="2">Transposase</fullName>
    </submittedName>
</protein>
<dbReference type="SUPFAM" id="SSF143422">
    <property type="entry name" value="Transposase IS200-like"/>
    <property type="match status" value="1"/>
</dbReference>
<feature type="domain" description="Transposase IS200-like" evidence="1">
    <location>
        <begin position="7"/>
        <end position="122"/>
    </location>
</feature>
<gene>
    <name evidence="2" type="ORF">ACFSTG_06005</name>
</gene>
<dbReference type="PANTHER" id="PTHR34322">
    <property type="entry name" value="TRANSPOSASE, Y1_TNP DOMAIN-CONTAINING"/>
    <property type="match status" value="1"/>
</dbReference>
<dbReference type="SMART" id="SM01321">
    <property type="entry name" value="Y1_Tnp"/>
    <property type="match status" value="1"/>
</dbReference>
<dbReference type="PANTHER" id="PTHR34322:SF2">
    <property type="entry name" value="TRANSPOSASE IS200-LIKE DOMAIN-CONTAINING PROTEIN"/>
    <property type="match status" value="1"/>
</dbReference>
<proteinExistence type="predicted"/>
<dbReference type="RefSeq" id="WP_380749629.1">
    <property type="nucleotide sequence ID" value="NZ_JBHULT010000006.1"/>
</dbReference>
<accession>A0ABW5IVH2</accession>
<dbReference type="Proteomes" id="UP001597468">
    <property type="component" value="Unassembled WGS sequence"/>
</dbReference>
<name>A0ABW5IVH2_9FLAO</name>
<dbReference type="EMBL" id="JBHULT010000006">
    <property type="protein sequence ID" value="MFD2517441.1"/>
    <property type="molecule type" value="Genomic_DNA"/>
</dbReference>